<feature type="transmembrane region" description="Helical" evidence="1">
    <location>
        <begin position="256"/>
        <end position="278"/>
    </location>
</feature>
<feature type="transmembrane region" description="Helical" evidence="1">
    <location>
        <begin position="12"/>
        <end position="36"/>
    </location>
</feature>
<feature type="transmembrane region" description="Helical" evidence="1">
    <location>
        <begin position="225"/>
        <end position="244"/>
    </location>
</feature>
<evidence type="ECO:0000313" key="3">
    <source>
        <dbReference type="Proteomes" id="UP000190166"/>
    </source>
</evidence>
<evidence type="ECO:0000313" key="2">
    <source>
        <dbReference type="EMBL" id="SKD08253.1"/>
    </source>
</evidence>
<feature type="transmembrane region" description="Helical" evidence="1">
    <location>
        <begin position="43"/>
        <end position="61"/>
    </location>
</feature>
<dbReference type="Proteomes" id="UP000190166">
    <property type="component" value="Unassembled WGS sequence"/>
</dbReference>
<name>A0A1T5P6S6_9BACT</name>
<feature type="transmembrane region" description="Helical" evidence="1">
    <location>
        <begin position="284"/>
        <end position="305"/>
    </location>
</feature>
<sequence length="317" mass="35763">MLPFANMPYGAAPGYCFPLTEICMYALLLICGWHALKKGTANIAWLLGALCFGLLLEYVNVATSSGYVYGQFWLMLGKAPHNIPFCIGCGWAVIIYSSRLFTDNFGLPLWAAAALDSLLALNIDGSMDVVAYRLHMWHWDWVGRGYPSETLTGQWFGVPYANFYGWLLVVFFYSLFGRLLEKVAVTRLWKAVLPLLSIILSQAALWVSLFPLADLLKQTFGISSMHRLIALIILLALMVVTGFARRNKISDHYFPLAAWIVPLWFHVYFLVWLFLGGFSRENSWMTAFSLLNATVGILIHLPMLIKKRPVTILTETC</sequence>
<dbReference type="STRING" id="393003.SAMN05660461_4206"/>
<feature type="transmembrane region" description="Helical" evidence="1">
    <location>
        <begin position="192"/>
        <end position="213"/>
    </location>
</feature>
<proteinExistence type="predicted"/>
<dbReference type="EMBL" id="FUZZ01000003">
    <property type="protein sequence ID" value="SKD08253.1"/>
    <property type="molecule type" value="Genomic_DNA"/>
</dbReference>
<organism evidence="2 3">
    <name type="scientific">Chitinophaga ginsengisegetis</name>
    <dbReference type="NCBI Taxonomy" id="393003"/>
    <lineage>
        <taxon>Bacteria</taxon>
        <taxon>Pseudomonadati</taxon>
        <taxon>Bacteroidota</taxon>
        <taxon>Chitinophagia</taxon>
        <taxon>Chitinophagales</taxon>
        <taxon>Chitinophagaceae</taxon>
        <taxon>Chitinophaga</taxon>
    </lineage>
</organism>
<feature type="transmembrane region" description="Helical" evidence="1">
    <location>
        <begin position="105"/>
        <end position="123"/>
    </location>
</feature>
<keyword evidence="1" id="KW-0472">Membrane</keyword>
<dbReference type="Pfam" id="PF04240">
    <property type="entry name" value="Caroten_synth"/>
    <property type="match status" value="1"/>
</dbReference>
<feature type="transmembrane region" description="Helical" evidence="1">
    <location>
        <begin position="81"/>
        <end position="98"/>
    </location>
</feature>
<feature type="transmembrane region" description="Helical" evidence="1">
    <location>
        <begin position="163"/>
        <end position="180"/>
    </location>
</feature>
<dbReference type="InterPro" id="IPR007354">
    <property type="entry name" value="CruF-like"/>
</dbReference>
<evidence type="ECO:0008006" key="4">
    <source>
        <dbReference type="Google" id="ProtNLM"/>
    </source>
</evidence>
<evidence type="ECO:0000256" key="1">
    <source>
        <dbReference type="SAM" id="Phobius"/>
    </source>
</evidence>
<dbReference type="AlphaFoldDB" id="A0A1T5P6S6"/>
<keyword evidence="1" id="KW-0812">Transmembrane</keyword>
<keyword evidence="3" id="KW-1185">Reference proteome</keyword>
<protein>
    <recommendedName>
        <fullName evidence="4">Carotenoid biosynthesis protein</fullName>
    </recommendedName>
</protein>
<gene>
    <name evidence="2" type="ORF">SAMN05660461_4206</name>
</gene>
<accession>A0A1T5P6S6</accession>
<keyword evidence="1" id="KW-1133">Transmembrane helix</keyword>
<dbReference type="RefSeq" id="WP_079471481.1">
    <property type="nucleotide sequence ID" value="NZ_FUZZ01000003.1"/>
</dbReference>
<reference evidence="3" key="1">
    <citation type="submission" date="2017-02" db="EMBL/GenBank/DDBJ databases">
        <authorList>
            <person name="Varghese N."/>
            <person name="Submissions S."/>
        </authorList>
    </citation>
    <scope>NUCLEOTIDE SEQUENCE [LARGE SCALE GENOMIC DNA]</scope>
    <source>
        <strain evidence="3">DSM 18108</strain>
    </source>
</reference>